<comment type="caution">
    <text evidence="2">The sequence shown here is derived from an EMBL/GenBank/DDBJ whole genome shotgun (WGS) entry which is preliminary data.</text>
</comment>
<dbReference type="AlphaFoldDB" id="A0A4Y9ZER5"/>
<sequence>MLLSPASSNASLPSSSFWSKLKGPGGGKSQKDKESDLRHQQANMALSRQRLLTLVYGDMETVRMLPSTYAELEALARDWTKPPPDAVFSLRVPIDYVHIQTARLVSGDYVYLTGEDSYQIATMGVPGIRVEIVSDGPPPPDEPPPPPPPPVLEMDATFNLELAPGQTVALDTTVSSDELDMARMEDGTTVDGTFWGKLDIVHAGDEHHMEFSGTRIANAEEVSPDLMVDSRVITKLAVAAKPTTAMCRISLLAPTMQYCDVTLSCSPMWKMGLTWPPAETIEEGKVKYFLRVHPGGGFEHFENQMVSTALYYEAMPEPSLLDPYEFVAPRNSFAMSFRDFVPHLMNVLDQLGMSIHARTDFINTHLHSFAAHKNIAYRFLSPSRIAAAIDMSVTAECVFTRLFLIYRGITEDDMGIFAGAGEKEANSYNWREVVGWSENSKDPTLFRVLETSVLEVT</sequence>
<evidence type="ECO:0000313" key="3">
    <source>
        <dbReference type="Proteomes" id="UP000298327"/>
    </source>
</evidence>
<reference evidence="2 3" key="1">
    <citation type="submission" date="2019-02" db="EMBL/GenBank/DDBJ databases">
        <title>Genome sequencing of the rare red list fungi Dentipellis fragilis.</title>
        <authorList>
            <person name="Buettner E."/>
            <person name="Kellner H."/>
        </authorList>
    </citation>
    <scope>NUCLEOTIDE SEQUENCE [LARGE SCALE GENOMIC DNA]</scope>
    <source>
        <strain evidence="2 3">DSM 105465</strain>
    </source>
</reference>
<feature type="compositionally biased region" description="Basic and acidic residues" evidence="1">
    <location>
        <begin position="29"/>
        <end position="38"/>
    </location>
</feature>
<name>A0A4Y9ZER5_9AGAM</name>
<dbReference type="Proteomes" id="UP000298327">
    <property type="component" value="Unassembled WGS sequence"/>
</dbReference>
<dbReference type="STRING" id="205917.A0A4Y9ZER5"/>
<accession>A0A4Y9ZER5</accession>
<feature type="compositionally biased region" description="Low complexity" evidence="1">
    <location>
        <begin position="1"/>
        <end position="16"/>
    </location>
</feature>
<dbReference type="EMBL" id="SEOQ01000008">
    <property type="protein sequence ID" value="TFY72650.1"/>
    <property type="molecule type" value="Genomic_DNA"/>
</dbReference>
<evidence type="ECO:0000256" key="1">
    <source>
        <dbReference type="SAM" id="MobiDB-lite"/>
    </source>
</evidence>
<protein>
    <submittedName>
        <fullName evidence="2">Uncharacterized protein</fullName>
    </submittedName>
</protein>
<feature type="region of interest" description="Disordered" evidence="1">
    <location>
        <begin position="1"/>
        <end position="38"/>
    </location>
</feature>
<proteinExistence type="predicted"/>
<organism evidence="2 3">
    <name type="scientific">Dentipellis fragilis</name>
    <dbReference type="NCBI Taxonomy" id="205917"/>
    <lineage>
        <taxon>Eukaryota</taxon>
        <taxon>Fungi</taxon>
        <taxon>Dikarya</taxon>
        <taxon>Basidiomycota</taxon>
        <taxon>Agaricomycotina</taxon>
        <taxon>Agaricomycetes</taxon>
        <taxon>Russulales</taxon>
        <taxon>Hericiaceae</taxon>
        <taxon>Dentipellis</taxon>
    </lineage>
</organism>
<feature type="region of interest" description="Disordered" evidence="1">
    <location>
        <begin position="131"/>
        <end position="150"/>
    </location>
</feature>
<evidence type="ECO:0000313" key="2">
    <source>
        <dbReference type="EMBL" id="TFY72650.1"/>
    </source>
</evidence>
<gene>
    <name evidence="2" type="ORF">EVG20_g325</name>
</gene>
<feature type="compositionally biased region" description="Pro residues" evidence="1">
    <location>
        <begin position="136"/>
        <end position="150"/>
    </location>
</feature>
<dbReference type="SUPFAM" id="SSF101447">
    <property type="entry name" value="Formin homology 2 domain (FH2 domain)"/>
    <property type="match status" value="1"/>
</dbReference>
<keyword evidence="3" id="KW-1185">Reference proteome</keyword>
<dbReference type="OrthoDB" id="3335814at2759"/>